<dbReference type="AlphaFoldDB" id="A0A8S3Q1V4"/>
<feature type="region of interest" description="Disordered" evidence="1">
    <location>
        <begin position="355"/>
        <end position="377"/>
    </location>
</feature>
<feature type="transmembrane region" description="Helical" evidence="2">
    <location>
        <begin position="182"/>
        <end position="202"/>
    </location>
</feature>
<feature type="compositionally biased region" description="Acidic residues" evidence="1">
    <location>
        <begin position="356"/>
        <end position="368"/>
    </location>
</feature>
<dbReference type="OrthoDB" id="6172659at2759"/>
<proteinExistence type="predicted"/>
<dbReference type="EMBL" id="CAJPWZ010000238">
    <property type="protein sequence ID" value="CAG2188454.1"/>
    <property type="molecule type" value="Genomic_DNA"/>
</dbReference>
<keyword evidence="2" id="KW-0812">Transmembrane</keyword>
<keyword evidence="2" id="KW-1133">Transmembrane helix</keyword>
<reference evidence="3" key="1">
    <citation type="submission" date="2021-03" db="EMBL/GenBank/DDBJ databases">
        <authorList>
            <person name="Bekaert M."/>
        </authorList>
    </citation>
    <scope>NUCLEOTIDE SEQUENCE</scope>
</reference>
<evidence type="ECO:0000313" key="4">
    <source>
        <dbReference type="Proteomes" id="UP000683360"/>
    </source>
</evidence>
<evidence type="ECO:0000313" key="3">
    <source>
        <dbReference type="EMBL" id="CAG2188454.1"/>
    </source>
</evidence>
<name>A0A8S3Q1V4_MYTED</name>
<comment type="caution">
    <text evidence="3">The sequence shown here is derived from an EMBL/GenBank/DDBJ whole genome shotgun (WGS) entry which is preliminary data.</text>
</comment>
<organism evidence="3 4">
    <name type="scientific">Mytilus edulis</name>
    <name type="common">Blue mussel</name>
    <dbReference type="NCBI Taxonomy" id="6550"/>
    <lineage>
        <taxon>Eukaryota</taxon>
        <taxon>Metazoa</taxon>
        <taxon>Spiralia</taxon>
        <taxon>Lophotrochozoa</taxon>
        <taxon>Mollusca</taxon>
        <taxon>Bivalvia</taxon>
        <taxon>Autobranchia</taxon>
        <taxon>Pteriomorphia</taxon>
        <taxon>Mytilida</taxon>
        <taxon>Mytiloidea</taxon>
        <taxon>Mytilidae</taxon>
        <taxon>Mytilinae</taxon>
        <taxon>Mytilus</taxon>
    </lineage>
</organism>
<gene>
    <name evidence="3" type="ORF">MEDL_3865</name>
</gene>
<accession>A0A8S3Q1V4</accession>
<keyword evidence="4" id="KW-1185">Reference proteome</keyword>
<feature type="transmembrane region" description="Helical" evidence="2">
    <location>
        <begin position="297"/>
        <end position="320"/>
    </location>
</feature>
<evidence type="ECO:0000256" key="2">
    <source>
        <dbReference type="SAM" id="Phobius"/>
    </source>
</evidence>
<feature type="transmembrane region" description="Helical" evidence="2">
    <location>
        <begin position="129"/>
        <end position="152"/>
    </location>
</feature>
<feature type="transmembrane region" description="Helical" evidence="2">
    <location>
        <begin position="59"/>
        <end position="79"/>
    </location>
</feature>
<dbReference type="Proteomes" id="UP000683360">
    <property type="component" value="Unassembled WGS sequence"/>
</dbReference>
<sequence length="377" mass="43195">MTGNITNESRIALQVCSDDISWNIIIVFGCLAACSVIFQICLVVVTCREKAVTVSLQQALFLAFQFIFLISYSLGFIFQQTGQCGWITVSDGLCKFLTWTKHFSYTTCNCLLLFPWNRQYQNIIKHKILSFRLYVVCAIVIFGIVAIPYLVFAEQRSTIEPEPDIRFSSCELSTGHDKVIEIIEFVCGTTILSILLFIRIIADIIHLAPKTKQQNVDTSQKRRYSQPPSQEMISGAKDKLNSRRLLQLNAAISMSYLIFVVPPRYSDFILFMLGNRKSFMSLETENISSLKTYSWKIVLSFIIILPLLHGFSLLPAYIITKLYAIKLFRRRASQPLKRKMPIRQHTETNFCRSIEEVSEEGQENENSEVDNGSVRRE</sequence>
<protein>
    <submittedName>
        <fullName evidence="3">Uncharacterized protein</fullName>
    </submittedName>
</protein>
<evidence type="ECO:0000256" key="1">
    <source>
        <dbReference type="SAM" id="MobiDB-lite"/>
    </source>
</evidence>
<feature type="transmembrane region" description="Helical" evidence="2">
    <location>
        <begin position="245"/>
        <end position="265"/>
    </location>
</feature>
<feature type="transmembrane region" description="Helical" evidence="2">
    <location>
        <begin position="20"/>
        <end position="47"/>
    </location>
</feature>
<keyword evidence="2" id="KW-0472">Membrane</keyword>